<keyword evidence="2" id="KW-0732">Signal</keyword>
<keyword evidence="4" id="KW-1185">Reference proteome</keyword>
<sequence>MKLAALLGSTLIVFCMQMVSCNSLKPMYGANAPLPDCATHPAPPHSYTSNRVGIYPDTPAAAHHHYGSVESSEEHPTAVDHYMPKGHCKDGHCTGKRLPVSICVQLPGDAPKKLSKNLLHQIVCSLMHDPSAPHPPAHYMPNEPHKKPCEYPKKPCECNKKPYTPPKEPCNKPKDAYEPVHKVYEPAPKPCSSEPTKKPYTPHTPCKPTYAPEKEAYEPPKKTNQRTEQPDGVVYETPKKEYSQQHEVYSAPKDSYARVQYGAPKETYATTAKPCYKKTTPAPCSTPHPTSYPAHPTPPAHPYTYPTAHPPVVTYAPYTASPRYPSMTYNAPSYPKPTHGPASYEAKAPAPTYPKASKKSCACAEHSRPSHSYGY</sequence>
<evidence type="ECO:0000313" key="4">
    <source>
        <dbReference type="Proteomes" id="UP000075881"/>
    </source>
</evidence>
<feature type="signal peptide" evidence="2">
    <location>
        <begin position="1"/>
        <end position="21"/>
    </location>
</feature>
<dbReference type="Proteomes" id="UP000075881">
    <property type="component" value="Unassembled WGS sequence"/>
</dbReference>
<feature type="chain" id="PRO_5008124938" evidence="2">
    <location>
        <begin position="22"/>
        <end position="375"/>
    </location>
</feature>
<dbReference type="VEuPathDB" id="VectorBase:ACHR004807"/>
<accession>A0A182K223</accession>
<reference evidence="3" key="2">
    <citation type="submission" date="2020-05" db="UniProtKB">
        <authorList>
            <consortium name="EnsemblMetazoa"/>
        </authorList>
    </citation>
    <scope>IDENTIFICATION</scope>
    <source>
        <strain evidence="3">ACHKN1017</strain>
    </source>
</reference>
<name>A0A182K223_9DIPT</name>
<dbReference type="AlphaFoldDB" id="A0A182K223"/>
<dbReference type="STRING" id="43041.A0A182K223"/>
<organism evidence="3 4">
    <name type="scientific">Anopheles christyi</name>
    <dbReference type="NCBI Taxonomy" id="43041"/>
    <lineage>
        <taxon>Eukaryota</taxon>
        <taxon>Metazoa</taxon>
        <taxon>Ecdysozoa</taxon>
        <taxon>Arthropoda</taxon>
        <taxon>Hexapoda</taxon>
        <taxon>Insecta</taxon>
        <taxon>Pterygota</taxon>
        <taxon>Neoptera</taxon>
        <taxon>Endopterygota</taxon>
        <taxon>Diptera</taxon>
        <taxon>Nematocera</taxon>
        <taxon>Culicoidea</taxon>
        <taxon>Culicidae</taxon>
        <taxon>Anophelinae</taxon>
        <taxon>Anopheles</taxon>
    </lineage>
</organism>
<protein>
    <submittedName>
        <fullName evidence="3">Uncharacterized protein</fullName>
    </submittedName>
</protein>
<proteinExistence type="predicted"/>
<reference evidence="4" key="1">
    <citation type="submission" date="2013-03" db="EMBL/GenBank/DDBJ databases">
        <title>The Genome Sequence of Anopheles christyi ACHKN1017.</title>
        <authorList>
            <consortium name="The Broad Institute Genomics Platform"/>
            <person name="Neafsey D.E."/>
            <person name="Besansky N."/>
            <person name="Walker B."/>
            <person name="Young S.K."/>
            <person name="Zeng Q."/>
            <person name="Gargeya S."/>
            <person name="Fitzgerald M."/>
            <person name="Haas B."/>
            <person name="Abouelleil A."/>
            <person name="Allen A.W."/>
            <person name="Alvarado L."/>
            <person name="Arachchi H.M."/>
            <person name="Berlin A.M."/>
            <person name="Chapman S.B."/>
            <person name="Gainer-Dewar J."/>
            <person name="Goldberg J."/>
            <person name="Griggs A."/>
            <person name="Gujja S."/>
            <person name="Hansen M."/>
            <person name="Howarth C."/>
            <person name="Imamovic A."/>
            <person name="Ireland A."/>
            <person name="Larimer J."/>
            <person name="McCowan C."/>
            <person name="Murphy C."/>
            <person name="Pearson M."/>
            <person name="Poon T.W."/>
            <person name="Priest M."/>
            <person name="Roberts A."/>
            <person name="Saif S."/>
            <person name="Shea T."/>
            <person name="Sisk P."/>
            <person name="Sykes S."/>
            <person name="Wortman J."/>
            <person name="Nusbaum C."/>
            <person name="Birren B."/>
        </authorList>
    </citation>
    <scope>NUCLEOTIDE SEQUENCE [LARGE SCALE GENOMIC DNA]</scope>
    <source>
        <strain evidence="4">ACHKN1017</strain>
    </source>
</reference>
<feature type="compositionally biased region" description="Basic and acidic residues" evidence="1">
    <location>
        <begin position="212"/>
        <end position="221"/>
    </location>
</feature>
<evidence type="ECO:0000256" key="1">
    <source>
        <dbReference type="SAM" id="MobiDB-lite"/>
    </source>
</evidence>
<evidence type="ECO:0000313" key="3">
    <source>
        <dbReference type="EnsemblMetazoa" id="ACHR004807-PA"/>
    </source>
</evidence>
<evidence type="ECO:0000256" key="2">
    <source>
        <dbReference type="SAM" id="SignalP"/>
    </source>
</evidence>
<feature type="region of interest" description="Disordered" evidence="1">
    <location>
        <begin position="187"/>
        <end position="233"/>
    </location>
</feature>
<feature type="region of interest" description="Disordered" evidence="1">
    <location>
        <begin position="335"/>
        <end position="375"/>
    </location>
</feature>
<dbReference type="EnsemblMetazoa" id="ACHR004807-RA">
    <property type="protein sequence ID" value="ACHR004807-PA"/>
    <property type="gene ID" value="ACHR004807"/>
</dbReference>